<dbReference type="Proteomes" id="UP000285776">
    <property type="component" value="Unassembled WGS sequence"/>
</dbReference>
<evidence type="ECO:0000313" key="7">
    <source>
        <dbReference type="EMBL" id="RGW76309.1"/>
    </source>
</evidence>
<dbReference type="EMBL" id="QSAV01000046">
    <property type="protein sequence ID" value="RGW76309.1"/>
    <property type="molecule type" value="Genomic_DNA"/>
</dbReference>
<keyword evidence="2" id="KW-0378">Hydrolase</keyword>
<proteinExistence type="inferred from homology"/>
<keyword evidence="3" id="KW-0408">Iron</keyword>
<protein>
    <recommendedName>
        <fullName evidence="5">Calcineurin-like phosphoesterase domain-containing protein</fullName>
    </recommendedName>
</protein>
<dbReference type="AlphaFoldDB" id="A0AA92W978"/>
<evidence type="ECO:0000256" key="1">
    <source>
        <dbReference type="ARBA" id="ARBA00022723"/>
    </source>
</evidence>
<dbReference type="Gene3D" id="3.60.21.10">
    <property type="match status" value="1"/>
</dbReference>
<feature type="domain" description="Calcineurin-like phosphoesterase" evidence="5">
    <location>
        <begin position="1"/>
        <end position="194"/>
    </location>
</feature>
<dbReference type="Proteomes" id="UP000215155">
    <property type="component" value="Unassembled WGS sequence"/>
</dbReference>
<sequence length="251" mass="28642">MKIIHMSDLHLSADGALVWEEDCRRKFLTAIKQIKMMRDVDAIIVSGDISNDGSLNSYYFADRVFSELSIPTYWCVGNHDNLSVMFTTFKPKFCHLSDQALLGGWRFYFVNSVARDNDDPNSNRSKGIVTMNVRNELDGLLSKNPEPSIVVLHHPSLEIGGWQDNKILKDRETFREMLCCHKNVKLVLSGHVHTFFVKRDKNILYSTASGIGFAFSTKLPKYEIKQGQEGFSCISLNKKDIFIENILLEVK</sequence>
<evidence type="ECO:0000256" key="4">
    <source>
        <dbReference type="ARBA" id="ARBA00025742"/>
    </source>
</evidence>
<dbReference type="GO" id="GO:0046872">
    <property type="term" value="F:metal ion binding"/>
    <property type="evidence" value="ECO:0007669"/>
    <property type="project" value="UniProtKB-KW"/>
</dbReference>
<dbReference type="EMBL" id="NMPZ01000007">
    <property type="protein sequence ID" value="OXL44389.1"/>
    <property type="molecule type" value="Genomic_DNA"/>
</dbReference>
<dbReference type="PANTHER" id="PTHR42988:SF2">
    <property type="entry name" value="CYCLIC NUCLEOTIDE PHOSPHODIESTERASE CBUA0032-RELATED"/>
    <property type="match status" value="1"/>
</dbReference>
<dbReference type="InterPro" id="IPR004843">
    <property type="entry name" value="Calcineurin-like_PHP"/>
</dbReference>
<reference evidence="7 9" key="2">
    <citation type="submission" date="2018-08" db="EMBL/GenBank/DDBJ databases">
        <title>A genome reference for cultivated species of the human gut microbiota.</title>
        <authorList>
            <person name="Zou Y."/>
            <person name="Xue W."/>
            <person name="Luo G."/>
        </authorList>
    </citation>
    <scope>NUCLEOTIDE SEQUENCE [LARGE SCALE GENOMIC DNA]</scope>
    <source>
        <strain evidence="7 9">AF10-17</strain>
    </source>
</reference>
<accession>A0AA92W978</accession>
<evidence type="ECO:0000313" key="9">
    <source>
        <dbReference type="Proteomes" id="UP000285776"/>
    </source>
</evidence>
<comment type="similarity">
    <text evidence="4">Belongs to the cyclic nucleotide phosphodiesterase class-III family.</text>
</comment>
<evidence type="ECO:0000313" key="6">
    <source>
        <dbReference type="EMBL" id="OXL44389.1"/>
    </source>
</evidence>
<dbReference type="RefSeq" id="WP_089543478.1">
    <property type="nucleotide sequence ID" value="NZ_NMPZ01000007.1"/>
</dbReference>
<dbReference type="SUPFAM" id="SSF56300">
    <property type="entry name" value="Metallo-dependent phosphatases"/>
    <property type="match status" value="1"/>
</dbReference>
<dbReference type="Pfam" id="PF00149">
    <property type="entry name" value="Metallophos"/>
    <property type="match status" value="1"/>
</dbReference>
<comment type="caution">
    <text evidence="7">The sequence shown here is derived from an EMBL/GenBank/DDBJ whole genome shotgun (WGS) entry which is preliminary data.</text>
</comment>
<reference evidence="6 8" key="1">
    <citation type="submission" date="2017-07" db="EMBL/GenBank/DDBJ databases">
        <title>Draft genome sequence of Prevotella copri isolated from the gut of healthy adult Indian.</title>
        <authorList>
            <person name="Das B."/>
            <person name="Bag S."/>
            <person name="Ghosh T.S."/>
        </authorList>
    </citation>
    <scope>NUCLEOTIDE SEQUENCE [LARGE SCALE GENOMIC DNA]</scope>
    <source>
        <strain evidence="6 8">Indica</strain>
    </source>
</reference>
<evidence type="ECO:0000313" key="8">
    <source>
        <dbReference type="Proteomes" id="UP000215155"/>
    </source>
</evidence>
<gene>
    <name evidence="6" type="ORF">CFT61_05575</name>
    <name evidence="7" type="ORF">DWV53_12260</name>
</gene>
<evidence type="ECO:0000256" key="2">
    <source>
        <dbReference type="ARBA" id="ARBA00022801"/>
    </source>
</evidence>
<dbReference type="PANTHER" id="PTHR42988">
    <property type="entry name" value="PHOSPHOHYDROLASE"/>
    <property type="match status" value="1"/>
</dbReference>
<evidence type="ECO:0000256" key="3">
    <source>
        <dbReference type="ARBA" id="ARBA00023004"/>
    </source>
</evidence>
<dbReference type="GO" id="GO:0016787">
    <property type="term" value="F:hydrolase activity"/>
    <property type="evidence" value="ECO:0007669"/>
    <property type="project" value="UniProtKB-KW"/>
</dbReference>
<organism evidence="7 9">
    <name type="scientific">Segatella copri</name>
    <dbReference type="NCBI Taxonomy" id="165179"/>
    <lineage>
        <taxon>Bacteria</taxon>
        <taxon>Pseudomonadati</taxon>
        <taxon>Bacteroidota</taxon>
        <taxon>Bacteroidia</taxon>
        <taxon>Bacteroidales</taxon>
        <taxon>Prevotellaceae</taxon>
        <taxon>Segatella</taxon>
    </lineage>
</organism>
<dbReference type="InterPro" id="IPR029052">
    <property type="entry name" value="Metallo-depent_PP-like"/>
</dbReference>
<keyword evidence="1" id="KW-0479">Metal-binding</keyword>
<evidence type="ECO:0000259" key="5">
    <source>
        <dbReference type="Pfam" id="PF00149"/>
    </source>
</evidence>
<name>A0AA92W978_9BACT</name>
<dbReference type="InterPro" id="IPR050884">
    <property type="entry name" value="CNP_phosphodiesterase-III"/>
</dbReference>